<name>A0ABV7D6R8_9PROT</name>
<evidence type="ECO:0000259" key="1">
    <source>
        <dbReference type="Pfam" id="PF01243"/>
    </source>
</evidence>
<reference evidence="3" key="1">
    <citation type="journal article" date="2019" name="Int. J. Syst. Evol. Microbiol.">
        <title>The Global Catalogue of Microorganisms (GCM) 10K type strain sequencing project: providing services to taxonomists for standard genome sequencing and annotation.</title>
        <authorList>
            <consortium name="The Broad Institute Genomics Platform"/>
            <consortium name="The Broad Institute Genome Sequencing Center for Infectious Disease"/>
            <person name="Wu L."/>
            <person name="Ma J."/>
        </authorList>
    </citation>
    <scope>NUCLEOTIDE SEQUENCE [LARGE SCALE GENOMIC DNA]</scope>
    <source>
        <strain evidence="3">KCTC 62164</strain>
    </source>
</reference>
<organism evidence="2 3">
    <name type="scientific">Kordiimonas pumila</name>
    <dbReference type="NCBI Taxonomy" id="2161677"/>
    <lineage>
        <taxon>Bacteria</taxon>
        <taxon>Pseudomonadati</taxon>
        <taxon>Pseudomonadota</taxon>
        <taxon>Alphaproteobacteria</taxon>
        <taxon>Kordiimonadales</taxon>
        <taxon>Kordiimonadaceae</taxon>
        <taxon>Kordiimonas</taxon>
    </lineage>
</organism>
<dbReference type="InterPro" id="IPR012349">
    <property type="entry name" value="Split_barrel_FMN-bd"/>
</dbReference>
<protein>
    <submittedName>
        <fullName evidence="2">MSMEG_1061 family FMN-dependent PPOX-type flavoprotein</fullName>
    </submittedName>
</protein>
<evidence type="ECO:0000313" key="3">
    <source>
        <dbReference type="Proteomes" id="UP001595444"/>
    </source>
</evidence>
<accession>A0ABV7D6R8</accession>
<comment type="caution">
    <text evidence="2">The sequence shown here is derived from an EMBL/GenBank/DDBJ whole genome shotgun (WGS) entry which is preliminary data.</text>
</comment>
<feature type="domain" description="Pyridoxamine 5'-phosphate oxidase N-terminal" evidence="1">
    <location>
        <begin position="34"/>
        <end position="154"/>
    </location>
</feature>
<gene>
    <name evidence="2" type="ORF">ACFOKA_13185</name>
</gene>
<sequence length="209" mass="23517">MKSADTFVINSLEELREYYGEPSPMATDTMLDFLHDHMVDFVRRSPFVAVSSESMEGLDVSPRGGEAGFVHVLDRKTVMFGDWPGNNKLETISNIITTGRCALLLLVPTLDVFLRINGAATVTRDPELLKSLVEFNKEPKVAVKVSVEQAYFHCGKAFKRSHLWVSDSWPDVTSYPKVGKIMKDLVDIPDHTSEDLNAMYNQALKDELY</sequence>
<dbReference type="Proteomes" id="UP001595444">
    <property type="component" value="Unassembled WGS sequence"/>
</dbReference>
<dbReference type="Gene3D" id="2.30.110.10">
    <property type="entry name" value="Electron Transport, Fmn-binding Protein, Chain A"/>
    <property type="match status" value="1"/>
</dbReference>
<dbReference type="PANTHER" id="PTHR42815">
    <property type="entry name" value="FAD-BINDING, PUTATIVE (AFU_ORTHOLOGUE AFUA_6G07600)-RELATED"/>
    <property type="match status" value="1"/>
</dbReference>
<evidence type="ECO:0000313" key="2">
    <source>
        <dbReference type="EMBL" id="MFC3052862.1"/>
    </source>
</evidence>
<proteinExistence type="predicted"/>
<dbReference type="NCBIfam" id="TIGR04025">
    <property type="entry name" value="PPOX_FMN_DR2398"/>
    <property type="match status" value="1"/>
</dbReference>
<dbReference type="EMBL" id="JBHRSL010000010">
    <property type="protein sequence ID" value="MFC3052862.1"/>
    <property type="molecule type" value="Genomic_DNA"/>
</dbReference>
<dbReference type="SUPFAM" id="SSF50475">
    <property type="entry name" value="FMN-binding split barrel"/>
    <property type="match status" value="1"/>
</dbReference>
<keyword evidence="3" id="KW-1185">Reference proteome</keyword>
<dbReference type="PANTHER" id="PTHR42815:SF2">
    <property type="entry name" value="FAD-BINDING, PUTATIVE (AFU_ORTHOLOGUE AFUA_6G07600)-RELATED"/>
    <property type="match status" value="1"/>
</dbReference>
<dbReference type="Pfam" id="PF01243">
    <property type="entry name" value="PNPOx_N"/>
    <property type="match status" value="1"/>
</dbReference>
<dbReference type="RefSeq" id="WP_194213501.1">
    <property type="nucleotide sequence ID" value="NZ_CP061205.1"/>
</dbReference>
<dbReference type="InterPro" id="IPR011576">
    <property type="entry name" value="Pyridox_Oxase_N"/>
</dbReference>
<dbReference type="InterPro" id="IPR024029">
    <property type="entry name" value="Pyridox_Oxase_FMN-dep"/>
</dbReference>